<dbReference type="EMBL" id="PDUD01000017">
    <property type="protein sequence ID" value="PHN06704.1"/>
    <property type="molecule type" value="Genomic_DNA"/>
</dbReference>
<dbReference type="PANTHER" id="PTHR24273">
    <property type="entry name" value="FI04643P-RELATED"/>
    <property type="match status" value="1"/>
</dbReference>
<dbReference type="InterPro" id="IPR026444">
    <property type="entry name" value="Secre_tail"/>
</dbReference>
<dbReference type="OrthoDB" id="9805017at2"/>
<dbReference type="PROSITE" id="PS50825">
    <property type="entry name" value="HYR"/>
    <property type="match status" value="1"/>
</dbReference>
<evidence type="ECO:0000313" key="4">
    <source>
        <dbReference type="EMBL" id="PHN06704.1"/>
    </source>
</evidence>
<keyword evidence="1" id="KW-0677">Repeat</keyword>
<dbReference type="AlphaFoldDB" id="A0A2D0NDV8"/>
<dbReference type="InterPro" id="IPR003410">
    <property type="entry name" value="HYR_dom"/>
</dbReference>
<keyword evidence="2" id="KW-0732">Signal</keyword>
<dbReference type="Proteomes" id="UP000223913">
    <property type="component" value="Unassembled WGS sequence"/>
</dbReference>
<evidence type="ECO:0000259" key="3">
    <source>
        <dbReference type="PROSITE" id="PS50825"/>
    </source>
</evidence>
<feature type="chain" id="PRO_5012497260" description="HYR domain-containing protein" evidence="2">
    <location>
        <begin position="20"/>
        <end position="633"/>
    </location>
</feature>
<evidence type="ECO:0000313" key="5">
    <source>
        <dbReference type="Proteomes" id="UP000223913"/>
    </source>
</evidence>
<gene>
    <name evidence="4" type="ORF">CRP01_10430</name>
</gene>
<protein>
    <recommendedName>
        <fullName evidence="3">HYR domain-containing protein</fullName>
    </recommendedName>
</protein>
<accession>A0A2D0NDV8</accession>
<dbReference type="Pfam" id="PF18962">
    <property type="entry name" value="Por_Secre_tail"/>
    <property type="match status" value="1"/>
</dbReference>
<dbReference type="RefSeq" id="WP_099149961.1">
    <property type="nucleotide sequence ID" value="NZ_PDUD01000017.1"/>
</dbReference>
<proteinExistence type="predicted"/>
<feature type="domain" description="HYR" evidence="3">
    <location>
        <begin position="363"/>
        <end position="446"/>
    </location>
</feature>
<dbReference type="PANTHER" id="PTHR24273:SF32">
    <property type="entry name" value="HYALIN"/>
    <property type="match status" value="1"/>
</dbReference>
<evidence type="ECO:0000256" key="2">
    <source>
        <dbReference type="SAM" id="SignalP"/>
    </source>
</evidence>
<reference evidence="4 5" key="1">
    <citation type="submission" date="2017-10" db="EMBL/GenBank/DDBJ databases">
        <title>The draft genome sequence of Lewinella nigricans NBRC 102662.</title>
        <authorList>
            <person name="Wang K."/>
        </authorList>
    </citation>
    <scope>NUCLEOTIDE SEQUENCE [LARGE SCALE GENOMIC DNA]</scope>
    <source>
        <strain evidence="4 5">NBRC 102662</strain>
    </source>
</reference>
<feature type="signal peptide" evidence="2">
    <location>
        <begin position="1"/>
        <end position="19"/>
    </location>
</feature>
<name>A0A2D0NDV8_FLAN2</name>
<keyword evidence="5" id="KW-1185">Reference proteome</keyword>
<organism evidence="4 5">
    <name type="scientific">Flavilitoribacter nigricans (strain ATCC 23147 / DSM 23189 / NBRC 102662 / NCIMB 1420 / SS-2)</name>
    <name type="common">Lewinella nigricans</name>
    <dbReference type="NCBI Taxonomy" id="1122177"/>
    <lineage>
        <taxon>Bacteria</taxon>
        <taxon>Pseudomonadati</taxon>
        <taxon>Bacteroidota</taxon>
        <taxon>Saprospiria</taxon>
        <taxon>Saprospirales</taxon>
        <taxon>Lewinellaceae</taxon>
        <taxon>Flavilitoribacter</taxon>
    </lineage>
</organism>
<evidence type="ECO:0000256" key="1">
    <source>
        <dbReference type="ARBA" id="ARBA00022737"/>
    </source>
</evidence>
<comment type="caution">
    <text evidence="4">The sequence shown here is derived from an EMBL/GenBank/DDBJ whole genome shotgun (WGS) entry which is preliminary data.</text>
</comment>
<sequence>MIKTLLNTAFFLFAFGLSAQTIDVNAPCLGTTFTFTLDPTESPDASGRNVYFYEPASIEIQFNTELDRWEIRARGGNFDVYYHNDYASAPNPPDNMTAAWEDNAICDGTGLPTVTGDGTQDNLGEDPCAELGGDSDGDGVCDANDRCPGEDDDLDQDNDNIPDACDDNPTVPDGVLVQAPCLDADQPLILLPARVDETGRNVYINETYQVEVRYDAELARWEVTAEEPGEDVYFYNEYPSFPDPPASSEYPWTETGTICTGSMVTVSGTGTQIDLGCTMTIAFDDIIVTPTSCPGGADGSISVTAMNVRGSIGYTLDGVTNTTGVFTGLATGEYAFTARDSAFPETGPYACQIQVPLFVQAGVDNELPTITCPESVTVATDPGTCAATYSYGAPQALDNCSVASTLLKTGMESGAAFPLGTTTVTYETTDGSGNVAECSFTVTVEDTESPTAVCEPALTVDLDDVGVGILSADSVDVGSMDACGSVLVSLDRDTFNCDDLGEVSVMLTVTDEAGLSATCSTLITVVDAQGYCASTPVRDLFGGARLSRLRLAPNPAQDRVSIDLSAVDAEPGRKMNLSVFNSLGQKMQTLTLEYPQEGWYSLDTNQLPSGVYHLLLESGRKPVASARLVVEKN</sequence>
<dbReference type="Pfam" id="PF02494">
    <property type="entry name" value="HYR"/>
    <property type="match status" value="1"/>
</dbReference>